<gene>
    <name evidence="1" type="ORF">JOQ06_022147</name>
</gene>
<accession>A0AAD6AE61</accession>
<evidence type="ECO:0000313" key="2">
    <source>
        <dbReference type="Proteomes" id="UP001219934"/>
    </source>
</evidence>
<organism evidence="1 2">
    <name type="scientific">Pogonophryne albipinna</name>
    <dbReference type="NCBI Taxonomy" id="1090488"/>
    <lineage>
        <taxon>Eukaryota</taxon>
        <taxon>Metazoa</taxon>
        <taxon>Chordata</taxon>
        <taxon>Craniata</taxon>
        <taxon>Vertebrata</taxon>
        <taxon>Euteleostomi</taxon>
        <taxon>Actinopterygii</taxon>
        <taxon>Neopterygii</taxon>
        <taxon>Teleostei</taxon>
        <taxon>Neoteleostei</taxon>
        <taxon>Acanthomorphata</taxon>
        <taxon>Eupercaria</taxon>
        <taxon>Perciformes</taxon>
        <taxon>Notothenioidei</taxon>
        <taxon>Pogonophryne</taxon>
    </lineage>
</organism>
<dbReference type="AlphaFoldDB" id="A0AAD6AE61"/>
<feature type="non-terminal residue" evidence="1">
    <location>
        <position position="70"/>
    </location>
</feature>
<protein>
    <submittedName>
        <fullName evidence="1">Uncharacterized protein</fullName>
    </submittedName>
</protein>
<reference evidence="1" key="1">
    <citation type="submission" date="2022-11" db="EMBL/GenBank/DDBJ databases">
        <title>Chromosome-level genome of Pogonophryne albipinna.</title>
        <authorList>
            <person name="Jo E."/>
        </authorList>
    </citation>
    <scope>NUCLEOTIDE SEQUENCE</scope>
    <source>
        <strain evidence="1">SGF0006</strain>
        <tissue evidence="1">Muscle</tissue>
    </source>
</reference>
<dbReference type="EMBL" id="JAPTMU010000041">
    <property type="protein sequence ID" value="KAJ4923169.1"/>
    <property type="molecule type" value="Genomic_DNA"/>
</dbReference>
<sequence length="70" mass="7945">MLTPTLARSVRRGITDANTNVSEECSEMKARLCPRKRQREVSVNANLLLVRARRGFSKQFIKTPSQALSR</sequence>
<name>A0AAD6AE61_9TELE</name>
<evidence type="ECO:0000313" key="1">
    <source>
        <dbReference type="EMBL" id="KAJ4923169.1"/>
    </source>
</evidence>
<proteinExistence type="predicted"/>
<dbReference type="Proteomes" id="UP001219934">
    <property type="component" value="Unassembled WGS sequence"/>
</dbReference>
<comment type="caution">
    <text evidence="1">The sequence shown here is derived from an EMBL/GenBank/DDBJ whole genome shotgun (WGS) entry which is preliminary data.</text>
</comment>
<keyword evidence="2" id="KW-1185">Reference proteome</keyword>